<dbReference type="RefSeq" id="XP_034097912.1">
    <property type="nucleotide sequence ID" value="XM_034242021.2"/>
</dbReference>
<proteinExistence type="predicted"/>
<protein>
    <submittedName>
        <fullName evidence="3">Uncharacterized protein LOC117563621</fullName>
    </submittedName>
</protein>
<dbReference type="AlphaFoldDB" id="A0A6P8XEC1"/>
<organism evidence="2 3">
    <name type="scientific">Drosophila albomicans</name>
    <name type="common">Fruit fly</name>
    <dbReference type="NCBI Taxonomy" id="7291"/>
    <lineage>
        <taxon>Eukaryota</taxon>
        <taxon>Metazoa</taxon>
        <taxon>Ecdysozoa</taxon>
        <taxon>Arthropoda</taxon>
        <taxon>Hexapoda</taxon>
        <taxon>Insecta</taxon>
        <taxon>Pterygota</taxon>
        <taxon>Neoptera</taxon>
        <taxon>Endopterygota</taxon>
        <taxon>Diptera</taxon>
        <taxon>Brachycera</taxon>
        <taxon>Muscomorpha</taxon>
        <taxon>Ephydroidea</taxon>
        <taxon>Drosophilidae</taxon>
        <taxon>Drosophila</taxon>
    </lineage>
</organism>
<reference evidence="3" key="1">
    <citation type="submission" date="2025-08" db="UniProtKB">
        <authorList>
            <consortium name="RefSeq"/>
        </authorList>
    </citation>
    <scope>IDENTIFICATION</scope>
    <source>
        <strain evidence="3">15112-1751.03</strain>
        <tissue evidence="3">Whole Adult</tissue>
    </source>
</reference>
<evidence type="ECO:0000313" key="3">
    <source>
        <dbReference type="RefSeq" id="XP_034097912.1"/>
    </source>
</evidence>
<feature type="region of interest" description="Disordered" evidence="1">
    <location>
        <begin position="187"/>
        <end position="212"/>
    </location>
</feature>
<dbReference type="OrthoDB" id="6423726at2759"/>
<gene>
    <name evidence="3" type="primary">LOC117563621</name>
</gene>
<feature type="compositionally biased region" description="Low complexity" evidence="1">
    <location>
        <begin position="196"/>
        <end position="209"/>
    </location>
</feature>
<accession>A0A6P8XEC1</accession>
<dbReference type="Proteomes" id="UP000515160">
    <property type="component" value="Chromosome 2L"/>
</dbReference>
<evidence type="ECO:0000256" key="1">
    <source>
        <dbReference type="SAM" id="MobiDB-lite"/>
    </source>
</evidence>
<keyword evidence="2" id="KW-1185">Reference proteome</keyword>
<evidence type="ECO:0000313" key="2">
    <source>
        <dbReference type="Proteomes" id="UP000515160"/>
    </source>
</evidence>
<name>A0A6P8XEC1_DROAB</name>
<dbReference type="GeneID" id="117563621"/>
<sequence>MGSCLGSCVAANSSAFASASVSATASNSNSTASTSSSSSASATSSTNCVTAAANSWYLWRRPRARGRARARAGSTDEPEAELLSTASERCQRRGLVYRILKFKRKQQCPQFLDRYWEQQPSYAKLQNDSALADIQLQNLDVHKLLNAAATPSKETELQSYARMASSRASSSLDLEWEHEYSQLRQYQQRQQKEQRQLQQQQQQHHQTLQDTPPMVASQARYASLDQLTTAASLAASHGRHAAAARQARLGHGQRYGGSFTGTSCCSSTQNSWSHISTPESLEWDIDAEQEQQRQLRQEDDNLDDETLKLLHQIEQLKHHVLQETGDGLSMGATPAVGVGVVVDELTEGLQFRASHFGGVEAPIS</sequence>